<protein>
    <submittedName>
        <fullName evidence="4">Nucleoside-diphosphate-sugar epimerases</fullName>
    </submittedName>
</protein>
<dbReference type="PANTHER" id="PTHR43574">
    <property type="entry name" value="EPIMERASE-RELATED"/>
    <property type="match status" value="1"/>
</dbReference>
<dbReference type="SUPFAM" id="SSF51735">
    <property type="entry name" value="NAD(P)-binding Rossmann-fold domains"/>
    <property type="match status" value="1"/>
</dbReference>
<feature type="region of interest" description="Disordered" evidence="2">
    <location>
        <begin position="255"/>
        <end position="311"/>
    </location>
</feature>
<keyword evidence="5" id="KW-1185">Reference proteome</keyword>
<dbReference type="Gene3D" id="3.40.50.720">
    <property type="entry name" value="NAD(P)-binding Rossmann-like Domain"/>
    <property type="match status" value="1"/>
</dbReference>
<sequence length="311" mass="33231">MSRTVLVFGGGYLGEAIARRAETEGARAVLTSRSAERRQALEAKGVAALDPEDAEALARSAAEAHAIVIAAPPDARGCPGARVLLPALAAAGAYPDWIGYVSSTAVYGDRAGGWVFEDDPLNAASIQGARRVRAEREWLEAGPGLGLTIQIFRLPGIYGPGRSPVDRLRAGTARLVRKPGQIFNRIHVDDAASGLFASMARPRPGGLYNLADDEPAPADVVTEWTARRMGLEPPPETDWTDPSVSETMRRFYLDSKRVSTPAPRPSWAGGRPSPATARGSRRYWRKGDPSPAGRRGTRARSRVAASFLRGG</sequence>
<dbReference type="InterPro" id="IPR001509">
    <property type="entry name" value="Epimerase_deHydtase"/>
</dbReference>
<dbReference type="InterPro" id="IPR036291">
    <property type="entry name" value="NAD(P)-bd_dom_sf"/>
</dbReference>
<comment type="caution">
    <text evidence="4">The sequence shown here is derived from an EMBL/GenBank/DDBJ whole genome shotgun (WGS) entry which is preliminary data.</text>
</comment>
<organism evidence="4 5">
    <name type="scientific">Brevundimonas abyssalis TAR-001</name>
    <dbReference type="NCBI Taxonomy" id="1391729"/>
    <lineage>
        <taxon>Bacteria</taxon>
        <taxon>Pseudomonadati</taxon>
        <taxon>Pseudomonadota</taxon>
        <taxon>Alphaproteobacteria</taxon>
        <taxon>Caulobacterales</taxon>
        <taxon>Caulobacteraceae</taxon>
        <taxon>Brevundimonas</taxon>
    </lineage>
</organism>
<evidence type="ECO:0000256" key="1">
    <source>
        <dbReference type="ARBA" id="ARBA00023027"/>
    </source>
</evidence>
<dbReference type="EMBL" id="BATC01000024">
    <property type="protein sequence ID" value="GAD59360.1"/>
    <property type="molecule type" value="Genomic_DNA"/>
</dbReference>
<keyword evidence="1" id="KW-0520">NAD</keyword>
<reference evidence="5" key="1">
    <citation type="journal article" date="2013" name="Genome Announc.">
        <title>Draft Genome Sequence of the Dimorphic Prosthecate Bacterium Brevundimonas abyssalis TAR-001T.</title>
        <authorList>
            <person name="Tsubouchi T."/>
            <person name="Nishi S."/>
            <person name="Usui K."/>
            <person name="Shimane Y."/>
            <person name="Takaki Y."/>
            <person name="Maruyama T."/>
            <person name="Hatada Y."/>
        </authorList>
    </citation>
    <scope>NUCLEOTIDE SEQUENCE [LARGE SCALE GENOMIC DNA]</scope>
    <source>
        <strain evidence="5">TAR-001</strain>
    </source>
</reference>
<dbReference type="Pfam" id="PF01370">
    <property type="entry name" value="Epimerase"/>
    <property type="match status" value="1"/>
</dbReference>
<evidence type="ECO:0000313" key="5">
    <source>
        <dbReference type="Proteomes" id="UP000016569"/>
    </source>
</evidence>
<accession>A0A8E0NBL1</accession>
<dbReference type="AlphaFoldDB" id="A0A8E0NBL1"/>
<dbReference type="RefSeq" id="WP_021697455.1">
    <property type="nucleotide sequence ID" value="NZ_BATC01000024.1"/>
</dbReference>
<dbReference type="Proteomes" id="UP000016569">
    <property type="component" value="Unassembled WGS sequence"/>
</dbReference>
<name>A0A8E0NBL1_9CAUL</name>
<evidence type="ECO:0000259" key="3">
    <source>
        <dbReference type="Pfam" id="PF01370"/>
    </source>
</evidence>
<feature type="domain" description="NAD-dependent epimerase/dehydratase" evidence="3">
    <location>
        <begin position="5"/>
        <end position="210"/>
    </location>
</feature>
<evidence type="ECO:0000256" key="2">
    <source>
        <dbReference type="SAM" id="MobiDB-lite"/>
    </source>
</evidence>
<proteinExistence type="predicted"/>
<gene>
    <name evidence="4" type="ORF">MBEBAB_1610</name>
</gene>
<evidence type="ECO:0000313" key="4">
    <source>
        <dbReference type="EMBL" id="GAD59360.1"/>
    </source>
</evidence>